<evidence type="ECO:0000313" key="2">
    <source>
        <dbReference type="EMBL" id="CUV01733.1"/>
    </source>
</evidence>
<dbReference type="PANTHER" id="PTHR48079">
    <property type="entry name" value="PROTEIN YEEZ"/>
    <property type="match status" value="1"/>
</dbReference>
<dbReference type="SUPFAM" id="SSF51735">
    <property type="entry name" value="NAD(P)-binding Rossmann-fold domains"/>
    <property type="match status" value="1"/>
</dbReference>
<name>A0A161JV75_9ZZZZ</name>
<sequence length="334" mass="36719">MKVLVTGATGFIGGNLARRLCQRGYEVRALVRPGANTLTIDDIGVEQFPGDILDRESVGRAVEGCQAVFHCAAIYAFWSRTPDLIHRTNVDGTKTVLQAAKRAGASRIVFTSTVSTMGFWPGKLSTEETLLDPSHLIGHYKNSKYQAELLAFEMAAEGLPLVVVNPTAPVGPWDVKPTPTGRIILDFMRGRIPAYLDTGLNLVDVEDVAEGHILALEHGIPGQRYLLGNKNVSLIDMFRMLQAITCRRAPRWRIPYWMALAAGYLDEAVEGRILSREPRIPVEGIKIARSPMSVDCEKAIRELGLPQNSVEVALEKAVTWFTDYGYVGSGVRSK</sequence>
<dbReference type="Gene3D" id="3.40.50.720">
    <property type="entry name" value="NAD(P)-binding Rossmann-like Domain"/>
    <property type="match status" value="1"/>
</dbReference>
<dbReference type="NCBIfam" id="TIGR03466">
    <property type="entry name" value="HpnA"/>
    <property type="match status" value="1"/>
</dbReference>
<feature type="domain" description="NAD-dependent epimerase/dehydratase" evidence="1">
    <location>
        <begin position="3"/>
        <end position="228"/>
    </location>
</feature>
<dbReference type="GO" id="GO:0045552">
    <property type="term" value="F:dihydroflavanol 4-reductase activity"/>
    <property type="evidence" value="ECO:0007669"/>
    <property type="project" value="UniProtKB-EC"/>
</dbReference>
<organism evidence="2">
    <name type="scientific">hydrothermal vent metagenome</name>
    <dbReference type="NCBI Taxonomy" id="652676"/>
    <lineage>
        <taxon>unclassified sequences</taxon>
        <taxon>metagenomes</taxon>
        <taxon>ecological metagenomes</taxon>
    </lineage>
</organism>
<dbReference type="InterPro" id="IPR017829">
    <property type="entry name" value="Hopanoid-assoc_sugar_epimerase"/>
</dbReference>
<gene>
    <name evidence="2" type="ORF">MGWOODY_Clf108</name>
</gene>
<dbReference type="EC" id="1.1.1.219" evidence="2"/>
<dbReference type="GO" id="GO:0004029">
    <property type="term" value="F:aldehyde dehydrogenase (NAD+) activity"/>
    <property type="evidence" value="ECO:0007669"/>
    <property type="project" value="TreeGrafter"/>
</dbReference>
<dbReference type="EMBL" id="FAXA01000125">
    <property type="protein sequence ID" value="CUV01733.1"/>
    <property type="molecule type" value="Genomic_DNA"/>
</dbReference>
<dbReference type="InterPro" id="IPR001509">
    <property type="entry name" value="Epimerase_deHydtase"/>
</dbReference>
<reference evidence="2" key="1">
    <citation type="submission" date="2015-10" db="EMBL/GenBank/DDBJ databases">
        <authorList>
            <person name="Gilbert D.G."/>
        </authorList>
    </citation>
    <scope>NUCLEOTIDE SEQUENCE</scope>
</reference>
<dbReference type="InterPro" id="IPR051783">
    <property type="entry name" value="NAD(P)-dependent_oxidoreduct"/>
</dbReference>
<keyword evidence="2" id="KW-0560">Oxidoreductase</keyword>
<proteinExistence type="predicted"/>
<dbReference type="InterPro" id="IPR036291">
    <property type="entry name" value="NAD(P)-bd_dom_sf"/>
</dbReference>
<dbReference type="CDD" id="cd05228">
    <property type="entry name" value="AR_FR_like_1_SDR_e"/>
    <property type="match status" value="1"/>
</dbReference>
<accession>A0A161JV75</accession>
<dbReference type="AlphaFoldDB" id="A0A161JV75"/>
<dbReference type="Pfam" id="PF01370">
    <property type="entry name" value="Epimerase"/>
    <property type="match status" value="1"/>
</dbReference>
<protein>
    <submittedName>
        <fullName evidence="2">Dihydroflavonol-4-reductase</fullName>
        <ecNumber evidence="2">1.1.1.219</ecNumber>
    </submittedName>
</protein>
<dbReference type="GO" id="GO:0005737">
    <property type="term" value="C:cytoplasm"/>
    <property type="evidence" value="ECO:0007669"/>
    <property type="project" value="TreeGrafter"/>
</dbReference>
<evidence type="ECO:0000259" key="1">
    <source>
        <dbReference type="Pfam" id="PF01370"/>
    </source>
</evidence>
<dbReference type="PANTHER" id="PTHR48079:SF6">
    <property type="entry name" value="NAD(P)-BINDING DOMAIN-CONTAINING PROTEIN-RELATED"/>
    <property type="match status" value="1"/>
</dbReference>